<evidence type="ECO:0000313" key="7">
    <source>
        <dbReference type="Proteomes" id="UP000650224"/>
    </source>
</evidence>
<dbReference type="Proteomes" id="UP000650224">
    <property type="component" value="Unassembled WGS sequence"/>
</dbReference>
<keyword evidence="7" id="KW-1185">Reference proteome</keyword>
<dbReference type="Pfam" id="PF18085">
    <property type="entry name" value="Mak_N_cap"/>
    <property type="match status" value="1"/>
</dbReference>
<protein>
    <recommendedName>
        <fullName evidence="5">Maltokinase N-terminal cap domain-containing protein</fullName>
    </recommendedName>
</protein>
<dbReference type="GO" id="GO:0016301">
    <property type="term" value="F:kinase activity"/>
    <property type="evidence" value="ECO:0007669"/>
    <property type="project" value="UniProtKB-KW"/>
</dbReference>
<evidence type="ECO:0000256" key="1">
    <source>
        <dbReference type="ARBA" id="ARBA00022679"/>
    </source>
</evidence>
<keyword evidence="1" id="KW-0808">Transferase</keyword>
<accession>A0A8I0LAM4</accession>
<keyword evidence="4" id="KW-0067">ATP-binding</keyword>
<sequence>MSGVAKMYDTTIIPSKEEVARNWAGSVELKGSYRLVDTVGEEVGIEVLIATDLDGRHVQIPFTYRPSEINPEQTLATIEHGVLGKRWVTNALGDPVAVREFIRTILTGDDGATRDDGVAPTLDIRGTGKENEVELADVELAEVTRQRALGTVKVNGKYRNFMLRLPHVLTGYNHTGRGHSATALRLVAPNPGESDRELLVAEFNWLD</sequence>
<dbReference type="AlphaFoldDB" id="A0A8I0LAM4"/>
<dbReference type="InterPro" id="IPR040999">
    <property type="entry name" value="Mak_N_cap"/>
</dbReference>
<name>A0A8I0LAM4_9CORY</name>
<evidence type="ECO:0000256" key="3">
    <source>
        <dbReference type="ARBA" id="ARBA00022777"/>
    </source>
</evidence>
<proteinExistence type="predicted"/>
<evidence type="ECO:0000259" key="5">
    <source>
        <dbReference type="Pfam" id="PF18085"/>
    </source>
</evidence>
<evidence type="ECO:0000256" key="4">
    <source>
        <dbReference type="ARBA" id="ARBA00022840"/>
    </source>
</evidence>
<reference evidence="6 7" key="1">
    <citation type="submission" date="2020-08" db="EMBL/GenBank/DDBJ databases">
        <title>A Genomic Blueprint of the Chicken Gut Microbiome.</title>
        <authorList>
            <person name="Gilroy R."/>
            <person name="Ravi A."/>
            <person name="Getino M."/>
            <person name="Pursley I."/>
            <person name="Horton D.L."/>
            <person name="Alikhan N.-F."/>
            <person name="Baker D."/>
            <person name="Gharbi K."/>
            <person name="Hall N."/>
            <person name="Watson M."/>
            <person name="Adriaenssens E.M."/>
            <person name="Foster-Nyarko E."/>
            <person name="Jarju S."/>
            <person name="Secka A."/>
            <person name="Antonio M."/>
            <person name="Oren A."/>
            <person name="Chaudhuri R."/>
            <person name="La Ragione R.M."/>
            <person name="Hildebrand F."/>
            <person name="Pallen M.J."/>
        </authorList>
    </citation>
    <scope>NUCLEOTIDE SEQUENCE [LARGE SCALE GENOMIC DNA]</scope>
    <source>
        <strain evidence="6 7">Sa1YVA5</strain>
    </source>
</reference>
<feature type="domain" description="Maltokinase N-terminal cap" evidence="5">
    <location>
        <begin position="24"/>
        <end position="94"/>
    </location>
</feature>
<gene>
    <name evidence="6" type="ORF">H9627_06070</name>
</gene>
<dbReference type="GO" id="GO:0005524">
    <property type="term" value="F:ATP binding"/>
    <property type="evidence" value="ECO:0007669"/>
    <property type="project" value="UniProtKB-KW"/>
</dbReference>
<keyword evidence="3" id="KW-0418">Kinase</keyword>
<keyword evidence="2" id="KW-0547">Nucleotide-binding</keyword>
<dbReference type="NCBIfam" id="NF047743">
    <property type="entry name" value="CG0192_fam"/>
    <property type="match status" value="1"/>
</dbReference>
<organism evidence="6 7">
    <name type="scientific">Corynebacterium gallinarum</name>
    <dbReference type="NCBI Taxonomy" id="2762214"/>
    <lineage>
        <taxon>Bacteria</taxon>
        <taxon>Bacillati</taxon>
        <taxon>Actinomycetota</taxon>
        <taxon>Actinomycetes</taxon>
        <taxon>Mycobacteriales</taxon>
        <taxon>Corynebacteriaceae</taxon>
        <taxon>Corynebacterium</taxon>
    </lineage>
</organism>
<evidence type="ECO:0000256" key="2">
    <source>
        <dbReference type="ARBA" id="ARBA00022741"/>
    </source>
</evidence>
<dbReference type="RefSeq" id="WP_191733115.1">
    <property type="nucleotide sequence ID" value="NZ_JACSPR010000003.1"/>
</dbReference>
<evidence type="ECO:0000313" key="6">
    <source>
        <dbReference type="EMBL" id="MBD8029897.1"/>
    </source>
</evidence>
<dbReference type="EMBL" id="JACSPR010000003">
    <property type="protein sequence ID" value="MBD8029897.1"/>
    <property type="molecule type" value="Genomic_DNA"/>
</dbReference>
<comment type="caution">
    <text evidence="6">The sequence shown here is derived from an EMBL/GenBank/DDBJ whole genome shotgun (WGS) entry which is preliminary data.</text>
</comment>